<keyword evidence="2" id="KW-1185">Reference proteome</keyword>
<proteinExistence type="predicted"/>
<sequence>MNPFAAYMQYLDEVEAQTLAVTGILLNCNIHLAPASTAHRTPPDKTDGLDASGSSPCSPLVMPCTESTPGDLLDFCDPAERFASFCSLPGISSRSEADASLSPPTPYPSYPEVPAASALFSAPPITQRSASFGDIPLGLEYSQSDFRPSNNQSFSDKPAPSFESLISTLADKALLVASEETYFPPTLEQELFLLNDAEDAVGLRQCATLTEIGFHLDEIITRLRVYDSDRAALASIADRKKRVKTAAQNQGMLLDSSELHSGCRPSNHRYGLPFLQRNGLFIIQLQPLLDLTKYHRQKAAAFVADKLSFSWRHPGPRSDTS</sequence>
<dbReference type="EMBL" id="KN817529">
    <property type="protein sequence ID" value="KJA25927.1"/>
    <property type="molecule type" value="Genomic_DNA"/>
</dbReference>
<evidence type="ECO:0000313" key="1">
    <source>
        <dbReference type="EMBL" id="KJA25927.1"/>
    </source>
</evidence>
<name>A0A0D2LEI3_HYPSF</name>
<evidence type="ECO:0000313" key="2">
    <source>
        <dbReference type="Proteomes" id="UP000054270"/>
    </source>
</evidence>
<dbReference type="Proteomes" id="UP000054270">
    <property type="component" value="Unassembled WGS sequence"/>
</dbReference>
<dbReference type="AlphaFoldDB" id="A0A0D2LEI3"/>
<gene>
    <name evidence="1" type="ORF">HYPSUDRAFT_36767</name>
</gene>
<accession>A0A0D2LEI3</accession>
<organism evidence="1 2">
    <name type="scientific">Hypholoma sublateritium (strain FD-334 SS-4)</name>
    <dbReference type="NCBI Taxonomy" id="945553"/>
    <lineage>
        <taxon>Eukaryota</taxon>
        <taxon>Fungi</taxon>
        <taxon>Dikarya</taxon>
        <taxon>Basidiomycota</taxon>
        <taxon>Agaricomycotina</taxon>
        <taxon>Agaricomycetes</taxon>
        <taxon>Agaricomycetidae</taxon>
        <taxon>Agaricales</taxon>
        <taxon>Agaricineae</taxon>
        <taxon>Strophariaceae</taxon>
        <taxon>Hypholoma</taxon>
    </lineage>
</organism>
<reference evidence="2" key="1">
    <citation type="submission" date="2014-04" db="EMBL/GenBank/DDBJ databases">
        <title>Evolutionary Origins and Diversification of the Mycorrhizal Mutualists.</title>
        <authorList>
            <consortium name="DOE Joint Genome Institute"/>
            <consortium name="Mycorrhizal Genomics Consortium"/>
            <person name="Kohler A."/>
            <person name="Kuo A."/>
            <person name="Nagy L.G."/>
            <person name="Floudas D."/>
            <person name="Copeland A."/>
            <person name="Barry K.W."/>
            <person name="Cichocki N."/>
            <person name="Veneault-Fourrey C."/>
            <person name="LaButti K."/>
            <person name="Lindquist E.A."/>
            <person name="Lipzen A."/>
            <person name="Lundell T."/>
            <person name="Morin E."/>
            <person name="Murat C."/>
            <person name="Riley R."/>
            <person name="Ohm R."/>
            <person name="Sun H."/>
            <person name="Tunlid A."/>
            <person name="Henrissat B."/>
            <person name="Grigoriev I.V."/>
            <person name="Hibbett D.S."/>
            <person name="Martin F."/>
        </authorList>
    </citation>
    <scope>NUCLEOTIDE SEQUENCE [LARGE SCALE GENOMIC DNA]</scope>
    <source>
        <strain evidence="2">FD-334 SS-4</strain>
    </source>
</reference>
<protein>
    <submittedName>
        <fullName evidence="1">Uncharacterized protein</fullName>
    </submittedName>
</protein>